<name>A0AAW8B9N9_9GAMM</name>
<evidence type="ECO:0000313" key="4">
    <source>
        <dbReference type="EMBL" id="MDP1521405.1"/>
    </source>
</evidence>
<evidence type="ECO:0000313" key="5">
    <source>
        <dbReference type="Proteomes" id="UP001178354"/>
    </source>
</evidence>
<dbReference type="PANTHER" id="PTHR30163:SF9">
    <property type="entry name" value="MEMBRANE-BOUND LYTIC MUREIN TRANSGLYCOSYLASE B"/>
    <property type="match status" value="1"/>
</dbReference>
<dbReference type="EMBL" id="JAUUUU010000007">
    <property type="protein sequence ID" value="MDP1521405.1"/>
    <property type="molecule type" value="Genomic_DNA"/>
</dbReference>
<dbReference type="Pfam" id="PF13406">
    <property type="entry name" value="SLT_2"/>
    <property type="match status" value="1"/>
</dbReference>
<evidence type="ECO:0000256" key="1">
    <source>
        <dbReference type="PIRSR" id="PIRSR611757-1"/>
    </source>
</evidence>
<dbReference type="InterPro" id="IPR023346">
    <property type="entry name" value="Lysozyme-like_dom_sf"/>
</dbReference>
<comment type="caution">
    <text evidence="4">The sequence shown here is derived from an EMBL/GenBank/DDBJ whole genome shotgun (WGS) entry which is preliminary data.</text>
</comment>
<dbReference type="NCBIfam" id="TIGR02282">
    <property type="entry name" value="MltB"/>
    <property type="match status" value="1"/>
</dbReference>
<keyword evidence="5" id="KW-1185">Reference proteome</keyword>
<dbReference type="InterPro" id="IPR031304">
    <property type="entry name" value="SLT_2"/>
</dbReference>
<organism evidence="4 5">
    <name type="scientific">Porticoccus litoralis</name>
    <dbReference type="NCBI Taxonomy" id="434086"/>
    <lineage>
        <taxon>Bacteria</taxon>
        <taxon>Pseudomonadati</taxon>
        <taxon>Pseudomonadota</taxon>
        <taxon>Gammaproteobacteria</taxon>
        <taxon>Cellvibrionales</taxon>
        <taxon>Porticoccaceae</taxon>
        <taxon>Porticoccus</taxon>
    </lineage>
</organism>
<keyword evidence="2" id="KW-0732">Signal</keyword>
<dbReference type="GO" id="GO:0008933">
    <property type="term" value="F:peptidoglycan lytic transglycosylase activity"/>
    <property type="evidence" value="ECO:0007669"/>
    <property type="project" value="TreeGrafter"/>
</dbReference>
<accession>A0AAW8B9N9</accession>
<dbReference type="RefSeq" id="WP_305171070.1">
    <property type="nucleotide sequence ID" value="NZ_JAUUUU010000007.1"/>
</dbReference>
<feature type="domain" description="Transglycosylase SLT" evidence="3">
    <location>
        <begin position="26"/>
        <end position="315"/>
    </location>
</feature>
<feature type="chain" id="PRO_5043532649" evidence="2">
    <location>
        <begin position="20"/>
        <end position="326"/>
    </location>
</feature>
<dbReference type="PANTHER" id="PTHR30163">
    <property type="entry name" value="MEMBRANE-BOUND LYTIC MUREIN TRANSGLYCOSYLASE B"/>
    <property type="match status" value="1"/>
</dbReference>
<sequence length="326" mass="36695">MKKRMVFALAALLSVSVQAGYLDSPKAKAFADRMVAEHGFGRGEIDALLDNAEKKQSIIDAMERPAEKVKPWKDYRKIFITEKRITEGVDFWRHNREALKLASRQYNVAPEVIVAIIGVETFYGRIKGGFRVIDALSTLSFDYPPRSAFFTRQLEEFLLLAREQSQDPLKLTGSYAGAMGYGQFIPSSYRSFAVDFDGDGFADIWDNRSDAIGSVANYFAKHGWVMNEPVVARARAKGDLDNALLNKLTLDKTLAEWSQLGVQAEDKLPADIKALPFTLEAEDGEQLWLGLNNFYVITRYNRSTMYAMAVHQLSQLILERVGESNL</sequence>
<proteinExistence type="predicted"/>
<dbReference type="InterPro" id="IPR043426">
    <property type="entry name" value="MltB-like"/>
</dbReference>
<dbReference type="SUPFAM" id="SSF53955">
    <property type="entry name" value="Lysozyme-like"/>
    <property type="match status" value="1"/>
</dbReference>
<dbReference type="Gene3D" id="1.10.8.350">
    <property type="entry name" value="Bacterial muramidase"/>
    <property type="match status" value="1"/>
</dbReference>
<dbReference type="InterPro" id="IPR011757">
    <property type="entry name" value="Lytic_transglycosylase_MltB"/>
</dbReference>
<dbReference type="GO" id="GO:0009253">
    <property type="term" value="P:peptidoglycan catabolic process"/>
    <property type="evidence" value="ECO:0007669"/>
    <property type="project" value="TreeGrafter"/>
</dbReference>
<evidence type="ECO:0000256" key="2">
    <source>
        <dbReference type="SAM" id="SignalP"/>
    </source>
</evidence>
<reference evidence="4" key="1">
    <citation type="journal article" date="2010" name="Int. J. Syst. Evol. Microbiol.">
        <title>Porticoccus litoralis gen. nov., sp. nov., a gammaproteobacterium isolated from the Yellow Sea.</title>
        <authorList>
            <person name="Oh H.M."/>
            <person name="Kim H."/>
            <person name="Kim K.M."/>
            <person name="Min G.S."/>
            <person name="Cho J.C."/>
        </authorList>
    </citation>
    <scope>NUCLEOTIDE SEQUENCE</scope>
    <source>
        <strain evidence="4">DSM 25064</strain>
    </source>
</reference>
<dbReference type="AlphaFoldDB" id="A0AAW8B9N9"/>
<dbReference type="CDD" id="cd13399">
    <property type="entry name" value="Slt35-like"/>
    <property type="match status" value="1"/>
</dbReference>
<dbReference type="Proteomes" id="UP001178354">
    <property type="component" value="Unassembled WGS sequence"/>
</dbReference>
<reference evidence="4" key="2">
    <citation type="submission" date="2023-08" db="EMBL/GenBank/DDBJ databases">
        <authorList>
            <person name="Luo J."/>
        </authorList>
    </citation>
    <scope>NUCLEOTIDE SEQUENCE</scope>
    <source>
        <strain evidence="4">DSM 25064</strain>
    </source>
</reference>
<gene>
    <name evidence="4" type="primary">mltB</name>
    <name evidence="4" type="ORF">Q8A57_10535</name>
</gene>
<dbReference type="Gene3D" id="1.10.530.10">
    <property type="match status" value="1"/>
</dbReference>
<dbReference type="FunFam" id="1.10.8.350:FF:000001">
    <property type="entry name" value="Lytic murein transglycosylase B"/>
    <property type="match status" value="1"/>
</dbReference>
<feature type="active site" evidence="1">
    <location>
        <position position="120"/>
    </location>
</feature>
<protein>
    <submittedName>
        <fullName evidence="4">Lytic murein transglycosylase B</fullName>
    </submittedName>
</protein>
<feature type="signal peptide" evidence="2">
    <location>
        <begin position="1"/>
        <end position="19"/>
    </location>
</feature>
<evidence type="ECO:0000259" key="3">
    <source>
        <dbReference type="Pfam" id="PF13406"/>
    </source>
</evidence>